<reference evidence="2" key="2">
    <citation type="submission" date="2013-12" db="EMBL/GenBank/DDBJ databases">
        <title>Evolution of pathogenesis and genome organization in the Tremellales.</title>
        <authorList>
            <person name="Cuomo C."/>
            <person name="Litvintseva A."/>
            <person name="Heitman J."/>
            <person name="Chen Y."/>
            <person name="Sun S."/>
            <person name="Springer D."/>
            <person name="Dromer F."/>
            <person name="Young S."/>
            <person name="Zeng Q."/>
            <person name="Chapman S."/>
            <person name="Gujja S."/>
            <person name="Saif S."/>
            <person name="Birren B."/>
        </authorList>
    </citation>
    <scope>NUCLEOTIDE SEQUENCE [LARGE SCALE GENOMIC DNA]</scope>
    <source>
        <strain evidence="2">BCC8398</strain>
    </source>
</reference>
<dbReference type="EMBL" id="KI669492">
    <property type="protein sequence ID" value="OCF38213.1"/>
    <property type="molecule type" value="Genomic_DNA"/>
</dbReference>
<dbReference type="Proteomes" id="UP000092666">
    <property type="component" value="Unassembled WGS sequence"/>
</dbReference>
<accession>A0A1B9H4L3</accession>
<name>A0A1B9H4L3_9TREE</name>
<sequence length="118" mass="13373">MLGAVEAGTKTESRTNPVALFNQEYEAGIRGLIAQARSQLDRIAAASQQSEAGSNKKLTRAERQALKVDEEEWKHRLTCRQSELSKFEEIKSYGVMYPDPEERMREYAKAHPEFAKAL</sequence>
<dbReference type="AlphaFoldDB" id="A0A1B9H4L3"/>
<organism evidence="1 2">
    <name type="scientific">Kwoniella heveanensis BCC8398</name>
    <dbReference type="NCBI Taxonomy" id="1296120"/>
    <lineage>
        <taxon>Eukaryota</taxon>
        <taxon>Fungi</taxon>
        <taxon>Dikarya</taxon>
        <taxon>Basidiomycota</taxon>
        <taxon>Agaricomycotina</taxon>
        <taxon>Tremellomycetes</taxon>
        <taxon>Tremellales</taxon>
        <taxon>Cryptococcaceae</taxon>
        <taxon>Kwoniella</taxon>
    </lineage>
</organism>
<protein>
    <submittedName>
        <fullName evidence="1">Uncharacterized protein</fullName>
    </submittedName>
</protein>
<evidence type="ECO:0000313" key="2">
    <source>
        <dbReference type="Proteomes" id="UP000092666"/>
    </source>
</evidence>
<keyword evidence="2" id="KW-1185">Reference proteome</keyword>
<proteinExistence type="predicted"/>
<gene>
    <name evidence="1" type="ORF">I316_00438</name>
</gene>
<evidence type="ECO:0000313" key="1">
    <source>
        <dbReference type="EMBL" id="OCF38213.1"/>
    </source>
</evidence>
<reference evidence="1 2" key="1">
    <citation type="submission" date="2013-07" db="EMBL/GenBank/DDBJ databases">
        <title>The Genome Sequence of Cryptococcus heveanensis BCC8398.</title>
        <authorList>
            <consortium name="The Broad Institute Genome Sequencing Platform"/>
            <person name="Cuomo C."/>
            <person name="Litvintseva A."/>
            <person name="Chen Y."/>
            <person name="Heitman J."/>
            <person name="Sun S."/>
            <person name="Springer D."/>
            <person name="Dromer F."/>
            <person name="Young S.K."/>
            <person name="Zeng Q."/>
            <person name="Gargeya S."/>
            <person name="Fitzgerald M."/>
            <person name="Abouelleil A."/>
            <person name="Alvarado L."/>
            <person name="Berlin A.M."/>
            <person name="Chapman S.B."/>
            <person name="Dewar J."/>
            <person name="Goldberg J."/>
            <person name="Griggs A."/>
            <person name="Gujja S."/>
            <person name="Hansen M."/>
            <person name="Howarth C."/>
            <person name="Imamovic A."/>
            <person name="Larimer J."/>
            <person name="McCowan C."/>
            <person name="Murphy C."/>
            <person name="Pearson M."/>
            <person name="Priest M."/>
            <person name="Roberts A."/>
            <person name="Saif S."/>
            <person name="Shea T."/>
            <person name="Sykes S."/>
            <person name="Wortman J."/>
            <person name="Nusbaum C."/>
            <person name="Birren B."/>
        </authorList>
    </citation>
    <scope>NUCLEOTIDE SEQUENCE [LARGE SCALE GENOMIC DNA]</scope>
    <source>
        <strain evidence="1 2">BCC8398</strain>
    </source>
</reference>